<dbReference type="InterPro" id="IPR037923">
    <property type="entry name" value="HTH-like"/>
</dbReference>
<reference evidence="5 6" key="1">
    <citation type="journal article" date="2015" name="Genome Announc.">
        <title>Expanding the biotechnology potential of lactobacilli through comparative genomics of 213 strains and associated genera.</title>
        <authorList>
            <person name="Sun Z."/>
            <person name="Harris H.M."/>
            <person name="McCann A."/>
            <person name="Guo C."/>
            <person name="Argimon S."/>
            <person name="Zhang W."/>
            <person name="Yang X."/>
            <person name="Jeffery I.B."/>
            <person name="Cooney J.C."/>
            <person name="Kagawa T.F."/>
            <person name="Liu W."/>
            <person name="Song Y."/>
            <person name="Salvetti E."/>
            <person name="Wrobel A."/>
            <person name="Rasinkangas P."/>
            <person name="Parkhill J."/>
            <person name="Rea M.C."/>
            <person name="O'Sullivan O."/>
            <person name="Ritari J."/>
            <person name="Douillard F.P."/>
            <person name="Paul Ross R."/>
            <person name="Yang R."/>
            <person name="Briner A.E."/>
            <person name="Felis G.E."/>
            <person name="de Vos W.M."/>
            <person name="Barrangou R."/>
            <person name="Klaenhammer T.R."/>
            <person name="Caufield P.W."/>
            <person name="Cui Y."/>
            <person name="Zhang H."/>
            <person name="O'Toole P.W."/>
        </authorList>
    </citation>
    <scope>NUCLEOTIDE SEQUENCE [LARGE SCALE GENOMIC DNA]</scope>
    <source>
        <strain evidence="5 6">DSM 19971</strain>
    </source>
</reference>
<dbReference type="PANTHER" id="PTHR43280">
    <property type="entry name" value="ARAC-FAMILY TRANSCRIPTIONAL REGULATOR"/>
    <property type="match status" value="1"/>
</dbReference>
<dbReference type="EMBL" id="AZEG01000006">
    <property type="protein sequence ID" value="KRL38135.1"/>
    <property type="molecule type" value="Genomic_DNA"/>
</dbReference>
<dbReference type="PATRIC" id="fig|1423812.3.peg.2213"/>
<evidence type="ECO:0000259" key="4">
    <source>
        <dbReference type="PROSITE" id="PS01124"/>
    </source>
</evidence>
<dbReference type="PANTHER" id="PTHR43280:SF10">
    <property type="entry name" value="REGULATORY PROTEIN POCR"/>
    <property type="match status" value="1"/>
</dbReference>
<evidence type="ECO:0000256" key="1">
    <source>
        <dbReference type="ARBA" id="ARBA00023015"/>
    </source>
</evidence>
<dbReference type="PROSITE" id="PS00041">
    <property type="entry name" value="HTH_ARAC_FAMILY_1"/>
    <property type="match status" value="1"/>
</dbReference>
<dbReference type="InterPro" id="IPR009057">
    <property type="entry name" value="Homeodomain-like_sf"/>
</dbReference>
<dbReference type="PROSITE" id="PS01124">
    <property type="entry name" value="HTH_ARAC_FAMILY_2"/>
    <property type="match status" value="1"/>
</dbReference>
<keyword evidence="3" id="KW-0804">Transcription</keyword>
<dbReference type="AlphaFoldDB" id="A0A0R1Q075"/>
<accession>A0A0R1Q075</accession>
<dbReference type="InterPro" id="IPR018060">
    <property type="entry name" value="HTH_AraC"/>
</dbReference>
<dbReference type="OrthoDB" id="9799319at2"/>
<proteinExistence type="predicted"/>
<gene>
    <name evidence="5" type="ORF">FD20_GL002083</name>
</gene>
<dbReference type="STRING" id="1423812.FD20_GL002083"/>
<comment type="caution">
    <text evidence="5">The sequence shown here is derived from an EMBL/GenBank/DDBJ whole genome shotgun (WGS) entry which is preliminary data.</text>
</comment>
<keyword evidence="6" id="KW-1185">Reference proteome</keyword>
<dbReference type="Gene3D" id="1.10.10.60">
    <property type="entry name" value="Homeodomain-like"/>
    <property type="match status" value="2"/>
</dbReference>
<dbReference type="GO" id="GO:0003700">
    <property type="term" value="F:DNA-binding transcription factor activity"/>
    <property type="evidence" value="ECO:0007669"/>
    <property type="project" value="InterPro"/>
</dbReference>
<keyword evidence="1" id="KW-0805">Transcription regulation</keyword>
<dbReference type="InterPro" id="IPR018062">
    <property type="entry name" value="HTH_AraC-typ_CS"/>
</dbReference>
<dbReference type="Pfam" id="PF12833">
    <property type="entry name" value="HTH_18"/>
    <property type="match status" value="1"/>
</dbReference>
<organism evidence="5 6">
    <name type="scientific">Liquorilactobacillus uvarum DSM 19971</name>
    <dbReference type="NCBI Taxonomy" id="1423812"/>
    <lineage>
        <taxon>Bacteria</taxon>
        <taxon>Bacillati</taxon>
        <taxon>Bacillota</taxon>
        <taxon>Bacilli</taxon>
        <taxon>Lactobacillales</taxon>
        <taxon>Lactobacillaceae</taxon>
        <taxon>Liquorilactobacillus</taxon>
    </lineage>
</organism>
<name>A0A0R1Q075_9LACO</name>
<evidence type="ECO:0000256" key="2">
    <source>
        <dbReference type="ARBA" id="ARBA00023125"/>
    </source>
</evidence>
<evidence type="ECO:0000256" key="3">
    <source>
        <dbReference type="ARBA" id="ARBA00023163"/>
    </source>
</evidence>
<keyword evidence="2" id="KW-0238">DNA-binding</keyword>
<dbReference type="SUPFAM" id="SSF46689">
    <property type="entry name" value="Homeodomain-like"/>
    <property type="match status" value="1"/>
</dbReference>
<protein>
    <recommendedName>
        <fullName evidence="4">HTH araC/xylS-type domain-containing protein</fullName>
    </recommendedName>
</protein>
<sequence>MKKFFFQKIETNAADWVNFSYFYDENTIEKKLIDFQTNSFSYNFAFVGTKIPKKLSYKVPFFRILYVMKGAIKLTLDRKRIPCNEGSFIIANPYTYILYQEQTENTEVLTLCFKNSFFSKNVIDSMRNYPLFYNFFQAALHSKFDKSNYLFFETPICEYRLFLVLQILMAVTNDDYNQALCESSFILLIARLHGVIDEFLNIRNTSMENHILVGDIIRYTRANFQNISLEKLSKIYYIHPNYLSALIRKETGMTFSEHITNIRMTRAIDFLLNTNLKIEDISHELGYSDKTYFYRSFKEVYQTSPSKYRKYAHKLEHN</sequence>
<dbReference type="PRINTS" id="PR00032">
    <property type="entry name" value="HTHARAC"/>
</dbReference>
<feature type="domain" description="HTH araC/xylS-type" evidence="4">
    <location>
        <begin position="214"/>
        <end position="311"/>
    </location>
</feature>
<evidence type="ECO:0000313" key="5">
    <source>
        <dbReference type="EMBL" id="KRL38135.1"/>
    </source>
</evidence>
<dbReference type="RefSeq" id="WP_057736357.1">
    <property type="nucleotide sequence ID" value="NZ_AZEG01000006.1"/>
</dbReference>
<dbReference type="GO" id="GO:0043565">
    <property type="term" value="F:sequence-specific DNA binding"/>
    <property type="evidence" value="ECO:0007669"/>
    <property type="project" value="InterPro"/>
</dbReference>
<dbReference type="Proteomes" id="UP000051155">
    <property type="component" value="Unassembled WGS sequence"/>
</dbReference>
<dbReference type="SUPFAM" id="SSF51215">
    <property type="entry name" value="Regulatory protein AraC"/>
    <property type="match status" value="1"/>
</dbReference>
<dbReference type="InterPro" id="IPR020449">
    <property type="entry name" value="Tscrpt_reg_AraC-type_HTH"/>
</dbReference>
<dbReference type="SMART" id="SM00342">
    <property type="entry name" value="HTH_ARAC"/>
    <property type="match status" value="1"/>
</dbReference>
<evidence type="ECO:0000313" key="6">
    <source>
        <dbReference type="Proteomes" id="UP000051155"/>
    </source>
</evidence>